<reference evidence="6 7" key="1">
    <citation type="submission" date="2019-08" db="EMBL/GenBank/DDBJ databases">
        <title>Hyperibacter terrae gen. nov., sp. nov. and Hyperibacter viscosus sp. nov., two new members in the family Rhodospirillaceae isolated from the rhizosphere of Hypericum perforatum.</title>
        <authorList>
            <person name="Noviana Z."/>
        </authorList>
    </citation>
    <scope>NUCLEOTIDE SEQUENCE [LARGE SCALE GENOMIC DNA]</scope>
    <source>
        <strain evidence="6 7">R5913</strain>
    </source>
</reference>
<dbReference type="RefSeq" id="WP_151177997.1">
    <property type="nucleotide sequence ID" value="NZ_CP042906.1"/>
</dbReference>
<dbReference type="PANTHER" id="PTHR30055:SF234">
    <property type="entry name" value="HTH-TYPE TRANSCRIPTIONAL REGULATOR BETI"/>
    <property type="match status" value="1"/>
</dbReference>
<dbReference type="AlphaFoldDB" id="A0A5J6MKR9"/>
<gene>
    <name evidence="6" type="ORF">FRZ44_30800</name>
</gene>
<evidence type="ECO:0000256" key="4">
    <source>
        <dbReference type="PROSITE-ProRule" id="PRU00335"/>
    </source>
</evidence>
<dbReference type="InterPro" id="IPR001647">
    <property type="entry name" value="HTH_TetR"/>
</dbReference>
<keyword evidence="7" id="KW-1185">Reference proteome</keyword>
<sequence>MAGLRERQKAGRRRSILAAAENLFRRDGFDATPVDAIAEQAEVAAGTVYNHFESKGDLLLALVARDGEEVRAAGRDIIADPPKDPVAAVRRLLEHYVDHSLVHLSKSMWRNAMATALTQADSPFGQGYAQLDRKLADQVGELLLAMQGRGQIAAGVDCRAAGDLLFASCNSLFMGFVAREERTLADLKREMARQVKIVFTGLIAPRP</sequence>
<dbReference type="InterPro" id="IPR036271">
    <property type="entry name" value="Tet_transcr_reg_TetR-rel_C_sf"/>
</dbReference>
<dbReference type="SUPFAM" id="SSF46689">
    <property type="entry name" value="Homeodomain-like"/>
    <property type="match status" value="1"/>
</dbReference>
<evidence type="ECO:0000256" key="3">
    <source>
        <dbReference type="ARBA" id="ARBA00023163"/>
    </source>
</evidence>
<dbReference type="Pfam" id="PF00440">
    <property type="entry name" value="TetR_N"/>
    <property type="match status" value="1"/>
</dbReference>
<dbReference type="KEGG" id="htq:FRZ44_30800"/>
<keyword evidence="3" id="KW-0804">Transcription</keyword>
<evidence type="ECO:0000313" key="6">
    <source>
        <dbReference type="EMBL" id="QEX17777.1"/>
    </source>
</evidence>
<dbReference type="Proteomes" id="UP000326202">
    <property type="component" value="Chromosome"/>
</dbReference>
<proteinExistence type="predicted"/>
<keyword evidence="1" id="KW-0805">Transcription regulation</keyword>
<keyword evidence="2 4" id="KW-0238">DNA-binding</keyword>
<name>A0A5J6MKR9_9PROT</name>
<dbReference type="GO" id="GO:0003700">
    <property type="term" value="F:DNA-binding transcription factor activity"/>
    <property type="evidence" value="ECO:0007669"/>
    <property type="project" value="TreeGrafter"/>
</dbReference>
<evidence type="ECO:0000259" key="5">
    <source>
        <dbReference type="PROSITE" id="PS50977"/>
    </source>
</evidence>
<dbReference type="InterPro" id="IPR009057">
    <property type="entry name" value="Homeodomain-like_sf"/>
</dbReference>
<organism evidence="6 7">
    <name type="scientific">Hypericibacter terrae</name>
    <dbReference type="NCBI Taxonomy" id="2602015"/>
    <lineage>
        <taxon>Bacteria</taxon>
        <taxon>Pseudomonadati</taxon>
        <taxon>Pseudomonadota</taxon>
        <taxon>Alphaproteobacteria</taxon>
        <taxon>Rhodospirillales</taxon>
        <taxon>Dongiaceae</taxon>
        <taxon>Hypericibacter</taxon>
    </lineage>
</organism>
<dbReference type="FunFam" id="1.10.10.60:FF:000141">
    <property type="entry name" value="TetR family transcriptional regulator"/>
    <property type="match status" value="1"/>
</dbReference>
<accession>A0A5J6MKR9</accession>
<evidence type="ECO:0000256" key="2">
    <source>
        <dbReference type="ARBA" id="ARBA00023125"/>
    </source>
</evidence>
<dbReference type="PRINTS" id="PR00455">
    <property type="entry name" value="HTHTETR"/>
</dbReference>
<dbReference type="OrthoDB" id="9808189at2"/>
<dbReference type="GO" id="GO:0000976">
    <property type="term" value="F:transcription cis-regulatory region binding"/>
    <property type="evidence" value="ECO:0007669"/>
    <property type="project" value="TreeGrafter"/>
</dbReference>
<feature type="DNA-binding region" description="H-T-H motif" evidence="4">
    <location>
        <begin position="33"/>
        <end position="52"/>
    </location>
</feature>
<dbReference type="PROSITE" id="PS50977">
    <property type="entry name" value="HTH_TETR_2"/>
    <property type="match status" value="1"/>
</dbReference>
<evidence type="ECO:0000256" key="1">
    <source>
        <dbReference type="ARBA" id="ARBA00023015"/>
    </source>
</evidence>
<dbReference type="InterPro" id="IPR050109">
    <property type="entry name" value="HTH-type_TetR-like_transc_reg"/>
</dbReference>
<dbReference type="PANTHER" id="PTHR30055">
    <property type="entry name" value="HTH-TYPE TRANSCRIPTIONAL REGULATOR RUTR"/>
    <property type="match status" value="1"/>
</dbReference>
<protein>
    <submittedName>
        <fullName evidence="6">TetR family transcriptional regulator</fullName>
    </submittedName>
</protein>
<evidence type="ECO:0000313" key="7">
    <source>
        <dbReference type="Proteomes" id="UP000326202"/>
    </source>
</evidence>
<dbReference type="Gene3D" id="1.10.357.10">
    <property type="entry name" value="Tetracycline Repressor, domain 2"/>
    <property type="match status" value="1"/>
</dbReference>
<dbReference type="EMBL" id="CP042906">
    <property type="protein sequence ID" value="QEX17777.1"/>
    <property type="molecule type" value="Genomic_DNA"/>
</dbReference>
<feature type="domain" description="HTH tetR-type" evidence="5">
    <location>
        <begin position="10"/>
        <end position="70"/>
    </location>
</feature>
<dbReference type="SUPFAM" id="SSF48498">
    <property type="entry name" value="Tetracyclin repressor-like, C-terminal domain"/>
    <property type="match status" value="1"/>
</dbReference>